<dbReference type="RefSeq" id="WP_158537232.1">
    <property type="nucleotide sequence ID" value="NZ_QKYU01000013.1"/>
</dbReference>
<keyword evidence="3" id="KW-1185">Reference proteome</keyword>
<dbReference type="EMBL" id="QKYU01000013">
    <property type="protein sequence ID" value="PZW44840.1"/>
    <property type="molecule type" value="Genomic_DNA"/>
</dbReference>
<keyword evidence="1" id="KW-1133">Transmembrane helix</keyword>
<dbReference type="InterPro" id="IPR021265">
    <property type="entry name" value="DUF2842"/>
</dbReference>
<organism evidence="2 3">
    <name type="scientific">Humitalea rosea</name>
    <dbReference type="NCBI Taxonomy" id="990373"/>
    <lineage>
        <taxon>Bacteria</taxon>
        <taxon>Pseudomonadati</taxon>
        <taxon>Pseudomonadota</taxon>
        <taxon>Alphaproteobacteria</taxon>
        <taxon>Acetobacterales</taxon>
        <taxon>Roseomonadaceae</taxon>
        <taxon>Humitalea</taxon>
    </lineage>
</organism>
<feature type="transmembrane region" description="Helical" evidence="1">
    <location>
        <begin position="38"/>
        <end position="60"/>
    </location>
</feature>
<keyword evidence="1" id="KW-0472">Membrane</keyword>
<protein>
    <submittedName>
        <fullName evidence="2">Uncharacterized protein DUF2842</fullName>
    </submittedName>
</protein>
<reference evidence="2 3" key="1">
    <citation type="submission" date="2018-06" db="EMBL/GenBank/DDBJ databases">
        <title>Genomic Encyclopedia of Archaeal and Bacterial Type Strains, Phase II (KMG-II): from individual species to whole genera.</title>
        <authorList>
            <person name="Goeker M."/>
        </authorList>
    </citation>
    <scope>NUCLEOTIDE SEQUENCE [LARGE SCALE GENOMIC DNA]</scope>
    <source>
        <strain evidence="2 3">DSM 24525</strain>
    </source>
</reference>
<proteinExistence type="predicted"/>
<accession>A0A2W7KB61</accession>
<comment type="caution">
    <text evidence="2">The sequence shown here is derived from an EMBL/GenBank/DDBJ whole genome shotgun (WGS) entry which is preliminary data.</text>
</comment>
<name>A0A2W7KB61_9PROT</name>
<gene>
    <name evidence="2" type="ORF">C8P66_1136</name>
</gene>
<evidence type="ECO:0000313" key="3">
    <source>
        <dbReference type="Proteomes" id="UP000249688"/>
    </source>
</evidence>
<dbReference type="Pfam" id="PF11003">
    <property type="entry name" value="DUF2842"/>
    <property type="match status" value="1"/>
</dbReference>
<evidence type="ECO:0000313" key="2">
    <source>
        <dbReference type="EMBL" id="PZW44840.1"/>
    </source>
</evidence>
<evidence type="ECO:0000256" key="1">
    <source>
        <dbReference type="SAM" id="Phobius"/>
    </source>
</evidence>
<dbReference type="AlphaFoldDB" id="A0A2W7KB61"/>
<dbReference type="Proteomes" id="UP000249688">
    <property type="component" value="Unassembled WGS sequence"/>
</dbReference>
<keyword evidence="1" id="KW-0812">Transmembrane</keyword>
<dbReference type="OrthoDB" id="7283648at2"/>
<sequence>MSRTPIAIAVGLVAFTAYAAVVVAIGDRLRGAHWLVELAYFAVVGFVWTYPALRLITWAAKRPNT</sequence>
<feature type="transmembrane region" description="Helical" evidence="1">
    <location>
        <begin position="6"/>
        <end position="26"/>
    </location>
</feature>